<evidence type="ECO:0000313" key="2">
    <source>
        <dbReference type="Proteomes" id="UP000215914"/>
    </source>
</evidence>
<dbReference type="Proteomes" id="UP000215914">
    <property type="component" value="Unassembled WGS sequence"/>
</dbReference>
<reference evidence="1" key="1">
    <citation type="journal article" date="2017" name="Nature">
        <title>The sunflower genome provides insights into oil metabolism, flowering and Asterid evolution.</title>
        <authorList>
            <person name="Badouin H."/>
            <person name="Gouzy J."/>
            <person name="Grassa C.J."/>
            <person name="Murat F."/>
            <person name="Staton S.E."/>
            <person name="Cottret L."/>
            <person name="Lelandais-Briere C."/>
            <person name="Owens G.L."/>
            <person name="Carrere S."/>
            <person name="Mayjonade B."/>
            <person name="Legrand L."/>
            <person name="Gill N."/>
            <person name="Kane N.C."/>
            <person name="Bowers J.E."/>
            <person name="Hubner S."/>
            <person name="Bellec A."/>
            <person name="Berard A."/>
            <person name="Berges H."/>
            <person name="Blanchet N."/>
            <person name="Boniface M.C."/>
            <person name="Brunel D."/>
            <person name="Catrice O."/>
            <person name="Chaidir N."/>
            <person name="Claudel C."/>
            <person name="Donnadieu C."/>
            <person name="Faraut T."/>
            <person name="Fievet G."/>
            <person name="Helmstetter N."/>
            <person name="King M."/>
            <person name="Knapp S.J."/>
            <person name="Lai Z."/>
            <person name="Le Paslier M.C."/>
            <person name="Lippi Y."/>
            <person name="Lorenzon L."/>
            <person name="Mandel J.R."/>
            <person name="Marage G."/>
            <person name="Marchand G."/>
            <person name="Marquand E."/>
            <person name="Bret-Mestries E."/>
            <person name="Morien E."/>
            <person name="Nambeesan S."/>
            <person name="Nguyen T."/>
            <person name="Pegot-Espagnet P."/>
            <person name="Pouilly N."/>
            <person name="Raftis F."/>
            <person name="Sallet E."/>
            <person name="Schiex T."/>
            <person name="Thomas J."/>
            <person name="Vandecasteele C."/>
            <person name="Vares D."/>
            <person name="Vear F."/>
            <person name="Vautrin S."/>
            <person name="Crespi M."/>
            <person name="Mangin B."/>
            <person name="Burke J.M."/>
            <person name="Salse J."/>
            <person name="Munos S."/>
            <person name="Vincourt P."/>
            <person name="Rieseberg L.H."/>
            <person name="Langlade N.B."/>
        </authorList>
    </citation>
    <scope>NUCLEOTIDE SEQUENCE</scope>
    <source>
        <tissue evidence="1">Leaves</tissue>
    </source>
</reference>
<accession>A0A9K3N1T3</accession>
<gene>
    <name evidence="1" type="ORF">HanXRQr2_Chr11g0506961</name>
</gene>
<sequence>MRVEARVKGLFIYETEIDRRRFVDHRWKVWCEWNNITTEYLYFFIEYSYIYICYVNSHKLKRT</sequence>
<reference evidence="1" key="2">
    <citation type="submission" date="2020-06" db="EMBL/GenBank/DDBJ databases">
        <title>Helianthus annuus Genome sequencing and assembly Release 2.</title>
        <authorList>
            <person name="Gouzy J."/>
            <person name="Langlade N."/>
            <person name="Munos S."/>
        </authorList>
    </citation>
    <scope>NUCLEOTIDE SEQUENCE</scope>
    <source>
        <tissue evidence="1">Leaves</tissue>
    </source>
</reference>
<proteinExistence type="predicted"/>
<keyword evidence="2" id="KW-1185">Reference proteome</keyword>
<evidence type="ECO:0000313" key="1">
    <source>
        <dbReference type="EMBL" id="KAF5783353.1"/>
    </source>
</evidence>
<dbReference type="EMBL" id="MNCJ02000326">
    <property type="protein sequence ID" value="KAF5783353.1"/>
    <property type="molecule type" value="Genomic_DNA"/>
</dbReference>
<name>A0A9K3N1T3_HELAN</name>
<organism evidence="1 2">
    <name type="scientific">Helianthus annuus</name>
    <name type="common">Common sunflower</name>
    <dbReference type="NCBI Taxonomy" id="4232"/>
    <lineage>
        <taxon>Eukaryota</taxon>
        <taxon>Viridiplantae</taxon>
        <taxon>Streptophyta</taxon>
        <taxon>Embryophyta</taxon>
        <taxon>Tracheophyta</taxon>
        <taxon>Spermatophyta</taxon>
        <taxon>Magnoliopsida</taxon>
        <taxon>eudicotyledons</taxon>
        <taxon>Gunneridae</taxon>
        <taxon>Pentapetalae</taxon>
        <taxon>asterids</taxon>
        <taxon>campanulids</taxon>
        <taxon>Asterales</taxon>
        <taxon>Asteraceae</taxon>
        <taxon>Asteroideae</taxon>
        <taxon>Heliantheae alliance</taxon>
        <taxon>Heliantheae</taxon>
        <taxon>Helianthus</taxon>
    </lineage>
</organism>
<comment type="caution">
    <text evidence="1">The sequence shown here is derived from an EMBL/GenBank/DDBJ whole genome shotgun (WGS) entry which is preliminary data.</text>
</comment>
<dbReference type="AlphaFoldDB" id="A0A9K3N1T3"/>
<protein>
    <submittedName>
        <fullName evidence="1">Uncharacterized protein</fullName>
    </submittedName>
</protein>
<dbReference type="Gramene" id="mRNA:HanXRQr2_Chr11g0506961">
    <property type="protein sequence ID" value="CDS:HanXRQr2_Chr11g0506961.1"/>
    <property type="gene ID" value="HanXRQr2_Chr11g0506961"/>
</dbReference>